<protein>
    <recommendedName>
        <fullName evidence="11">Scavenger receptor class B member 1</fullName>
    </recommendedName>
    <alternativeName>
        <fullName evidence="12">SR-BI</fullName>
    </alternativeName>
</protein>
<evidence type="ECO:0000256" key="10">
    <source>
        <dbReference type="ARBA" id="ARBA00023180"/>
    </source>
</evidence>
<keyword evidence="8" id="KW-1015">Disulfide bond</keyword>
<feature type="compositionally biased region" description="Pro residues" evidence="13">
    <location>
        <begin position="227"/>
        <end position="237"/>
    </location>
</feature>
<evidence type="ECO:0000256" key="2">
    <source>
        <dbReference type="ARBA" id="ARBA00004651"/>
    </source>
</evidence>
<evidence type="ECO:0000256" key="8">
    <source>
        <dbReference type="ARBA" id="ARBA00023157"/>
    </source>
</evidence>
<feature type="region of interest" description="Disordered" evidence="13">
    <location>
        <begin position="201"/>
        <end position="380"/>
    </location>
</feature>
<evidence type="ECO:0000256" key="4">
    <source>
        <dbReference type="ARBA" id="ARBA00022475"/>
    </source>
</evidence>
<feature type="compositionally biased region" description="Pro residues" evidence="13">
    <location>
        <begin position="331"/>
        <end position="344"/>
    </location>
</feature>
<evidence type="ECO:0000313" key="15">
    <source>
        <dbReference type="EMBL" id="KAK3879080.1"/>
    </source>
</evidence>
<dbReference type="Pfam" id="PF01130">
    <property type="entry name" value="CD36"/>
    <property type="match status" value="1"/>
</dbReference>
<keyword evidence="10" id="KW-0325">Glycoprotein</keyword>
<feature type="region of interest" description="Disordered" evidence="13">
    <location>
        <begin position="140"/>
        <end position="177"/>
    </location>
</feature>
<dbReference type="InterPro" id="IPR002159">
    <property type="entry name" value="CD36_fam"/>
</dbReference>
<feature type="compositionally biased region" description="Basic and acidic residues" evidence="13">
    <location>
        <begin position="156"/>
        <end position="168"/>
    </location>
</feature>
<keyword evidence="9" id="KW-0675">Receptor</keyword>
<evidence type="ECO:0000256" key="6">
    <source>
        <dbReference type="ARBA" id="ARBA00022989"/>
    </source>
</evidence>
<evidence type="ECO:0000256" key="9">
    <source>
        <dbReference type="ARBA" id="ARBA00023170"/>
    </source>
</evidence>
<evidence type="ECO:0000313" key="16">
    <source>
        <dbReference type="Proteomes" id="UP001286313"/>
    </source>
</evidence>
<feature type="compositionally biased region" description="Polar residues" evidence="13">
    <location>
        <begin position="239"/>
        <end position="251"/>
    </location>
</feature>
<evidence type="ECO:0000256" key="13">
    <source>
        <dbReference type="SAM" id="MobiDB-lite"/>
    </source>
</evidence>
<dbReference type="PANTHER" id="PTHR11923:SF110">
    <property type="entry name" value="SCAVENGER RECEPTOR CLASS B MEMBER 1"/>
    <property type="match status" value="1"/>
</dbReference>
<feature type="compositionally biased region" description="Polar residues" evidence="13">
    <location>
        <begin position="354"/>
        <end position="365"/>
    </location>
</feature>
<evidence type="ECO:0000256" key="12">
    <source>
        <dbReference type="ARBA" id="ARBA00042244"/>
    </source>
</evidence>
<evidence type="ECO:0000256" key="5">
    <source>
        <dbReference type="ARBA" id="ARBA00022692"/>
    </source>
</evidence>
<feature type="compositionally biased region" description="Basic and acidic residues" evidence="13">
    <location>
        <begin position="314"/>
        <end position="327"/>
    </location>
</feature>
<organism evidence="15 16">
    <name type="scientific">Petrolisthes cinctipes</name>
    <name type="common">Flat porcelain crab</name>
    <dbReference type="NCBI Taxonomy" id="88211"/>
    <lineage>
        <taxon>Eukaryota</taxon>
        <taxon>Metazoa</taxon>
        <taxon>Ecdysozoa</taxon>
        <taxon>Arthropoda</taxon>
        <taxon>Crustacea</taxon>
        <taxon>Multicrustacea</taxon>
        <taxon>Malacostraca</taxon>
        <taxon>Eumalacostraca</taxon>
        <taxon>Eucarida</taxon>
        <taxon>Decapoda</taxon>
        <taxon>Pleocyemata</taxon>
        <taxon>Anomura</taxon>
        <taxon>Galatheoidea</taxon>
        <taxon>Porcellanidae</taxon>
        <taxon>Petrolisthes</taxon>
    </lineage>
</organism>
<evidence type="ECO:0000313" key="14">
    <source>
        <dbReference type="EMBL" id="KAK3868100.1"/>
    </source>
</evidence>
<dbReference type="EMBL" id="JAWQEG010001497">
    <property type="protein sequence ID" value="KAK3879080.1"/>
    <property type="molecule type" value="Genomic_DNA"/>
</dbReference>
<accession>A0AAE1FT31</accession>
<dbReference type="GO" id="GO:0005044">
    <property type="term" value="F:scavenger receptor activity"/>
    <property type="evidence" value="ECO:0007669"/>
    <property type="project" value="TreeGrafter"/>
</dbReference>
<dbReference type="EMBL" id="JAWQEG010003082">
    <property type="protein sequence ID" value="KAK3868100.1"/>
    <property type="molecule type" value="Genomic_DNA"/>
</dbReference>
<evidence type="ECO:0000256" key="7">
    <source>
        <dbReference type="ARBA" id="ARBA00023136"/>
    </source>
</evidence>
<comment type="subcellular location">
    <subcellularLocation>
        <location evidence="2">Cell membrane</location>
        <topology evidence="2">Multi-pass membrane protein</topology>
    </subcellularLocation>
    <subcellularLocation>
        <location evidence="1">Membrane</location>
        <location evidence="1">Caveola</location>
        <topology evidence="1">Multi-pass membrane protein</topology>
    </subcellularLocation>
</comment>
<reference evidence="15" key="1">
    <citation type="submission" date="2023-10" db="EMBL/GenBank/DDBJ databases">
        <title>Genome assemblies of two species of porcelain crab, Petrolisthes cinctipes and Petrolisthes manimaculis (Anomura: Porcellanidae).</title>
        <authorList>
            <person name="Angst P."/>
        </authorList>
    </citation>
    <scope>NUCLEOTIDE SEQUENCE</scope>
    <source>
        <strain evidence="15">PB745_01</strain>
        <tissue evidence="15">Gill</tissue>
    </source>
</reference>
<evidence type="ECO:0000256" key="1">
    <source>
        <dbReference type="ARBA" id="ARBA00004189"/>
    </source>
</evidence>
<keyword evidence="7" id="KW-0472">Membrane</keyword>
<keyword evidence="16" id="KW-1185">Reference proteome</keyword>
<keyword evidence="6" id="KW-1133">Transmembrane helix</keyword>
<dbReference type="AlphaFoldDB" id="A0AAE1FT31"/>
<feature type="compositionally biased region" description="Basic and acidic residues" evidence="13">
    <location>
        <begin position="206"/>
        <end position="218"/>
    </location>
</feature>
<keyword evidence="4" id="KW-1003">Cell membrane</keyword>
<name>A0AAE1FT31_PETCI</name>
<comment type="similarity">
    <text evidence="3">Belongs to the CD36 family.</text>
</comment>
<proteinExistence type="inferred from homology"/>
<sequence length="380" mass="41596">MINDCESVGLQVIPCNIGPDPLKHRTEFDIYPDLGVPLRVKLRMQMNVMVDSHQALERARHFDVVLPVFWFEVGIDSLPGEVVGLLKLAQNLPPVVKTTSVTLCTALTLIFLLLLLAQTLAAWCGWGSSRVGKRPLTPEELPHNTHYRPAPPQPWHYDELTKPPRRGDSFTSSLKDSPSPVLPIAGLDMPIIDDHTLLPPYRRRSHVDTPDMVTRSDDGEYSVDPDQVPPPYSPGPQPRTSSTVSVEIHTTVSDEDLAELPVDSVPIRTNLPLEHQPPDYRPMLEDETPHDAETVTPSTPPPLPGENVVAPLAHMEEASDIESKPETHPTTLPPIPSAPPPPDSDPPRASSPLATSSPQGSTMGSDKSRSDLPPPLESDL</sequence>
<dbReference type="PANTHER" id="PTHR11923">
    <property type="entry name" value="SCAVENGER RECEPTOR CLASS B TYPE-1 SR-B1"/>
    <property type="match status" value="1"/>
</dbReference>
<gene>
    <name evidence="15" type="ORF">Pcinc_016334</name>
    <name evidence="14" type="ORF">Pcinc_026490</name>
</gene>
<dbReference type="GO" id="GO:0005737">
    <property type="term" value="C:cytoplasm"/>
    <property type="evidence" value="ECO:0007669"/>
    <property type="project" value="TreeGrafter"/>
</dbReference>
<evidence type="ECO:0000256" key="11">
    <source>
        <dbReference type="ARBA" id="ARBA00040821"/>
    </source>
</evidence>
<feature type="compositionally biased region" description="Basic and acidic residues" evidence="13">
    <location>
        <begin position="276"/>
        <end position="293"/>
    </location>
</feature>
<dbReference type="Proteomes" id="UP001286313">
    <property type="component" value="Unassembled WGS sequence"/>
</dbReference>
<comment type="caution">
    <text evidence="15">The sequence shown here is derived from an EMBL/GenBank/DDBJ whole genome shotgun (WGS) entry which is preliminary data.</text>
</comment>
<evidence type="ECO:0000256" key="3">
    <source>
        <dbReference type="ARBA" id="ARBA00010532"/>
    </source>
</evidence>
<keyword evidence="5" id="KW-0812">Transmembrane</keyword>
<dbReference type="GO" id="GO:0005901">
    <property type="term" value="C:caveola"/>
    <property type="evidence" value="ECO:0007669"/>
    <property type="project" value="UniProtKB-SubCell"/>
</dbReference>